<dbReference type="Gene3D" id="2.40.10.10">
    <property type="entry name" value="Trypsin-like serine proteases"/>
    <property type="match status" value="2"/>
</dbReference>
<dbReference type="InterPro" id="IPR009003">
    <property type="entry name" value="Peptidase_S1_PA"/>
</dbReference>
<dbReference type="Gene3D" id="2.30.42.10">
    <property type="match status" value="1"/>
</dbReference>
<evidence type="ECO:0000256" key="2">
    <source>
        <dbReference type="ARBA" id="ARBA00022670"/>
    </source>
</evidence>
<dbReference type="PANTHER" id="PTHR43343:SF3">
    <property type="entry name" value="PROTEASE DO-LIKE 8, CHLOROPLASTIC"/>
    <property type="match status" value="1"/>
</dbReference>
<feature type="domain" description="PDZ" evidence="4">
    <location>
        <begin position="237"/>
        <end position="335"/>
    </location>
</feature>
<organism evidence="5 6">
    <name type="scientific">Pseudaquabacterium rugosum</name>
    <dbReference type="NCBI Taxonomy" id="2984194"/>
    <lineage>
        <taxon>Bacteria</taxon>
        <taxon>Pseudomonadati</taxon>
        <taxon>Pseudomonadota</taxon>
        <taxon>Betaproteobacteria</taxon>
        <taxon>Burkholderiales</taxon>
        <taxon>Sphaerotilaceae</taxon>
        <taxon>Pseudaquabacterium</taxon>
    </lineage>
</organism>
<evidence type="ECO:0000313" key="5">
    <source>
        <dbReference type="EMBL" id="MEK8025088.1"/>
    </source>
</evidence>
<sequence length="347" mass="36567">MALLLTVVTLGAAAQQPRTITPRGPLAADELAQVELFRRLSPSVVHITTLGLQRDLFSRSVQQVPRGTGTGFVWDAAGHIVTNFHVIQGGSSATVTFADQTTVEAKLVGAFADRDLAVLKVELPRERLTPIPLGSSRDLLVGQRVYAIGNPFGLDQTLTTGIVSALNREIESFNERTIRGVIQTDAAINPGNSGGPLLDSAGRLIGVNTQIASPSGANAGIGFAIPADEVNRIVPRLIRSGRITRPALGISAANEQLERALRLPTGVALVQVAPDGPAARAGLQPFARNRDGSVAGGDVITAVQGEAVSTLDDLLTVLERYQSGDTLTLTVWRSGRTRQTSVRLTGE</sequence>
<dbReference type="PROSITE" id="PS50106">
    <property type="entry name" value="PDZ"/>
    <property type="match status" value="1"/>
</dbReference>
<keyword evidence="3" id="KW-0378">Hydrolase</keyword>
<accession>A0ABU9B5F2</accession>
<protein>
    <submittedName>
        <fullName evidence="5">Trypsin-like peptidase domain-containing protein</fullName>
    </submittedName>
</protein>
<keyword evidence="6" id="KW-1185">Reference proteome</keyword>
<dbReference type="PRINTS" id="PR00834">
    <property type="entry name" value="PROTEASES2C"/>
</dbReference>
<evidence type="ECO:0000313" key="6">
    <source>
        <dbReference type="Proteomes" id="UP001368500"/>
    </source>
</evidence>
<dbReference type="RefSeq" id="WP_341372870.1">
    <property type="nucleotide sequence ID" value="NZ_JBBUTF010000003.1"/>
</dbReference>
<dbReference type="InterPro" id="IPR001478">
    <property type="entry name" value="PDZ"/>
</dbReference>
<dbReference type="InterPro" id="IPR001940">
    <property type="entry name" value="Peptidase_S1C"/>
</dbReference>
<keyword evidence="2" id="KW-0645">Protease</keyword>
<gene>
    <name evidence="5" type="ORF">AACH11_03820</name>
</gene>
<dbReference type="InterPro" id="IPR036034">
    <property type="entry name" value="PDZ_sf"/>
</dbReference>
<dbReference type="Pfam" id="PF13180">
    <property type="entry name" value="PDZ_2"/>
    <property type="match status" value="1"/>
</dbReference>
<dbReference type="Pfam" id="PF13365">
    <property type="entry name" value="Trypsin_2"/>
    <property type="match status" value="1"/>
</dbReference>
<proteinExistence type="inferred from homology"/>
<dbReference type="InterPro" id="IPR043504">
    <property type="entry name" value="Peptidase_S1_PA_chymotrypsin"/>
</dbReference>
<comment type="caution">
    <text evidence="5">The sequence shown here is derived from an EMBL/GenBank/DDBJ whole genome shotgun (WGS) entry which is preliminary data.</text>
</comment>
<dbReference type="SUPFAM" id="SSF50156">
    <property type="entry name" value="PDZ domain-like"/>
    <property type="match status" value="1"/>
</dbReference>
<dbReference type="PANTHER" id="PTHR43343">
    <property type="entry name" value="PEPTIDASE S12"/>
    <property type="match status" value="1"/>
</dbReference>
<name>A0ABU9B5F2_9BURK</name>
<evidence type="ECO:0000259" key="4">
    <source>
        <dbReference type="PROSITE" id="PS50106"/>
    </source>
</evidence>
<dbReference type="Proteomes" id="UP001368500">
    <property type="component" value="Unassembled WGS sequence"/>
</dbReference>
<evidence type="ECO:0000256" key="1">
    <source>
        <dbReference type="ARBA" id="ARBA00010541"/>
    </source>
</evidence>
<reference evidence="5 6" key="1">
    <citation type="submission" date="2024-04" db="EMBL/GenBank/DDBJ databases">
        <title>Novel species of the genus Ideonella isolated from streams.</title>
        <authorList>
            <person name="Lu H."/>
        </authorList>
    </citation>
    <scope>NUCLEOTIDE SEQUENCE [LARGE SCALE GENOMIC DNA]</scope>
    <source>
        <strain evidence="5 6">BYS139W</strain>
    </source>
</reference>
<evidence type="ECO:0000256" key="3">
    <source>
        <dbReference type="ARBA" id="ARBA00022801"/>
    </source>
</evidence>
<dbReference type="SUPFAM" id="SSF50494">
    <property type="entry name" value="Trypsin-like serine proteases"/>
    <property type="match status" value="1"/>
</dbReference>
<comment type="similarity">
    <text evidence="1">Belongs to the peptidase S1C family.</text>
</comment>
<dbReference type="EMBL" id="JBBUTF010000003">
    <property type="protein sequence ID" value="MEK8025088.1"/>
    <property type="molecule type" value="Genomic_DNA"/>
</dbReference>
<dbReference type="SMART" id="SM00228">
    <property type="entry name" value="PDZ"/>
    <property type="match status" value="1"/>
</dbReference>
<dbReference type="InterPro" id="IPR051201">
    <property type="entry name" value="Chloro_Bact_Ser_Proteases"/>
</dbReference>